<feature type="compositionally biased region" description="Basic and acidic residues" evidence="4">
    <location>
        <begin position="435"/>
        <end position="453"/>
    </location>
</feature>
<dbReference type="SUPFAM" id="SSF81296">
    <property type="entry name" value="E set domains"/>
    <property type="match status" value="1"/>
</dbReference>
<dbReference type="InterPro" id="IPR014756">
    <property type="entry name" value="Ig_E-set"/>
</dbReference>
<comment type="caution">
    <text evidence="6">The sequence shown here is derived from an EMBL/GenBank/DDBJ whole genome shotgun (WGS) entry which is preliminary data.</text>
</comment>
<dbReference type="Proteomes" id="UP000240728">
    <property type="component" value="Unassembled WGS sequence"/>
</dbReference>
<dbReference type="EMBL" id="PYOZ01000003">
    <property type="protein sequence ID" value="PSX45905.1"/>
    <property type="molecule type" value="Genomic_DNA"/>
</dbReference>
<dbReference type="SUPFAM" id="SSF51445">
    <property type="entry name" value="(Trans)glycosidases"/>
    <property type="match status" value="1"/>
</dbReference>
<dbReference type="RefSeq" id="WP_107188693.1">
    <property type="nucleotide sequence ID" value="NZ_PYOZ01000003.1"/>
</dbReference>
<dbReference type="GO" id="GO:0004135">
    <property type="term" value="F:amylo-alpha-1,6-glucosidase activity"/>
    <property type="evidence" value="ECO:0007669"/>
    <property type="project" value="InterPro"/>
</dbReference>
<sequence length="649" mass="74713">MKNKKSSPFPFGATLYDDGCNFSIHSPDNIVSLIIFTDSENQEYKLKTHDQIVYYTFIPNITSGTQYGFKTIDNDGHSRLLLDPYSHSLSKPLQYNSPLDTEQSWTLSKSIVVDHNFDWENDTAPNHPIEKTILFELHIKGFTQQCPHIAPQYQGKYLGLCQPDIIQFFKQQNITTLQLLPITSFVTESHLKENNLTNFWGYNSVCFMAPHPNYAEKDAVNELKHMVRELHKNDIEVILDVVFNHTAEGDHNGPCFHLKALDKNYYLHNNPQQYMNYTGCGNTLDLTHQASFTLVLDTLRHWVNEYHIDGFRFDLATTLGRDHENFSPHSGFFMAIAQDPILQKVKLIAEPWDIGPNGYQLGNYPDNWHECNDKFRDITKSYWLQQPNFAKNFATQLMGSRDIFSASRWPQKLPVNFISYHDGFTLQDLVSYNDKHNEANGENNRDGHSDNRSNNHGVEGDTNNTAIILLRDKQKRNLMISLLFSFGIPHLLAVDSLSHSQQGNNNAYCQDNPISWADWNLSHINDVFKQWLADIIAIRQQIMPDVIRAFSNENRNKNKITWSNANGTQITPAQWLNIDHFSLHIDLFNHDGELLYLINATDTSLTFNLPKSTKWSMVCDTSTQNIIVKDVNVSYIQHPHSLSVLYRAN</sequence>
<dbReference type="CDD" id="cd02856">
    <property type="entry name" value="E_set_GDE_Isoamylase_N"/>
    <property type="match status" value="1"/>
</dbReference>
<dbReference type="InterPro" id="IPR044505">
    <property type="entry name" value="GlgX_Isoamylase_N_E_set"/>
</dbReference>
<evidence type="ECO:0000256" key="2">
    <source>
        <dbReference type="ARBA" id="ARBA00022801"/>
    </source>
</evidence>
<dbReference type="InterPro" id="IPR013783">
    <property type="entry name" value="Ig-like_fold"/>
</dbReference>
<dbReference type="Gene3D" id="3.20.20.80">
    <property type="entry name" value="Glycosidases"/>
    <property type="match status" value="1"/>
</dbReference>
<dbReference type="CDD" id="cd11326">
    <property type="entry name" value="AmyAc_Glg_debranch"/>
    <property type="match status" value="1"/>
</dbReference>
<accession>A0AAX0YWM7</accession>
<dbReference type="PANTHER" id="PTHR43002">
    <property type="entry name" value="GLYCOGEN DEBRANCHING ENZYME"/>
    <property type="match status" value="1"/>
</dbReference>
<evidence type="ECO:0000313" key="6">
    <source>
        <dbReference type="EMBL" id="PSX45905.1"/>
    </source>
</evidence>
<dbReference type="InterPro" id="IPR017853">
    <property type="entry name" value="GH"/>
</dbReference>
<dbReference type="InterPro" id="IPR011837">
    <property type="entry name" value="Glycogen_debranch_GlgX"/>
</dbReference>
<dbReference type="Gene3D" id="2.60.40.10">
    <property type="entry name" value="Immunoglobulins"/>
    <property type="match status" value="1"/>
</dbReference>
<protein>
    <submittedName>
        <fullName evidence="6">Glycogen debranching enzyme GlgX</fullName>
    </submittedName>
</protein>
<dbReference type="SUPFAM" id="SSF51011">
    <property type="entry name" value="Glycosyl hydrolase domain"/>
    <property type="match status" value="1"/>
</dbReference>
<dbReference type="GO" id="GO:0005980">
    <property type="term" value="P:glycogen catabolic process"/>
    <property type="evidence" value="ECO:0007669"/>
    <property type="project" value="InterPro"/>
</dbReference>
<dbReference type="AlphaFoldDB" id="A0AAX0YWM7"/>
<organism evidence="6 7">
    <name type="scientific">Photobacterium kishitanii</name>
    <dbReference type="NCBI Taxonomy" id="318456"/>
    <lineage>
        <taxon>Bacteria</taxon>
        <taxon>Pseudomonadati</taxon>
        <taxon>Pseudomonadota</taxon>
        <taxon>Gammaproteobacteria</taxon>
        <taxon>Vibrionales</taxon>
        <taxon>Vibrionaceae</taxon>
        <taxon>Photobacterium</taxon>
    </lineage>
</organism>
<proteinExistence type="inferred from homology"/>
<dbReference type="NCBIfam" id="TIGR02100">
    <property type="entry name" value="glgX_debranch"/>
    <property type="match status" value="1"/>
</dbReference>
<evidence type="ECO:0000256" key="4">
    <source>
        <dbReference type="SAM" id="MobiDB-lite"/>
    </source>
</evidence>
<dbReference type="InterPro" id="IPR006047">
    <property type="entry name" value="GH13_cat_dom"/>
</dbReference>
<feature type="domain" description="Glycosyl hydrolase family 13 catalytic" evidence="5">
    <location>
        <begin position="134"/>
        <end position="539"/>
    </location>
</feature>
<comment type="similarity">
    <text evidence="1">Belongs to the glycosyl hydrolase 13 family.</text>
</comment>
<dbReference type="Pfam" id="PF02922">
    <property type="entry name" value="CBM_48"/>
    <property type="match status" value="1"/>
</dbReference>
<name>A0AAX0YWM7_9GAMM</name>
<evidence type="ECO:0000313" key="7">
    <source>
        <dbReference type="Proteomes" id="UP000240728"/>
    </source>
</evidence>
<dbReference type="Gene3D" id="2.60.40.1180">
    <property type="entry name" value="Golgi alpha-mannosidase II"/>
    <property type="match status" value="1"/>
</dbReference>
<gene>
    <name evidence="6" type="primary">glgX</name>
    <name evidence="6" type="ORF">C0W53_07785</name>
</gene>
<evidence type="ECO:0000259" key="5">
    <source>
        <dbReference type="SMART" id="SM00642"/>
    </source>
</evidence>
<reference evidence="6 7" key="1">
    <citation type="submission" date="2018-01" db="EMBL/GenBank/DDBJ databases">
        <title>Whole genome sequencing of Histamine producing bacteria.</title>
        <authorList>
            <person name="Butler K."/>
        </authorList>
    </citation>
    <scope>NUCLEOTIDE SEQUENCE [LARGE SCALE GENOMIC DNA]</scope>
    <source>
        <strain evidence="6 7">A1-4</strain>
    </source>
</reference>
<dbReference type="SMART" id="SM00642">
    <property type="entry name" value="Aamy"/>
    <property type="match status" value="1"/>
</dbReference>
<keyword evidence="3" id="KW-0326">Glycosidase</keyword>
<dbReference type="InterPro" id="IPR013780">
    <property type="entry name" value="Glyco_hydro_b"/>
</dbReference>
<keyword evidence="2" id="KW-0378">Hydrolase</keyword>
<dbReference type="Pfam" id="PF00128">
    <property type="entry name" value="Alpha-amylase"/>
    <property type="match status" value="1"/>
</dbReference>
<keyword evidence="7" id="KW-1185">Reference proteome</keyword>
<evidence type="ECO:0000256" key="3">
    <source>
        <dbReference type="ARBA" id="ARBA00023295"/>
    </source>
</evidence>
<dbReference type="InterPro" id="IPR004193">
    <property type="entry name" value="Glyco_hydro_13_N"/>
</dbReference>
<evidence type="ECO:0000256" key="1">
    <source>
        <dbReference type="ARBA" id="ARBA00008061"/>
    </source>
</evidence>
<feature type="region of interest" description="Disordered" evidence="4">
    <location>
        <begin position="435"/>
        <end position="459"/>
    </location>
</feature>